<dbReference type="GeneID" id="19738703"/>
<evidence type="ECO:0000313" key="3">
    <source>
        <dbReference type="Proteomes" id="UP000114278"/>
    </source>
</evidence>
<dbReference type="Proteomes" id="UP000114278">
    <property type="component" value="Segment"/>
</dbReference>
<proteinExistence type="predicted"/>
<accession>A0A068QKJ3</accession>
<dbReference type="EMBL" id="HF920637">
    <property type="protein sequence ID" value="CCV02491.1"/>
    <property type="molecule type" value="Genomic_DNA"/>
</dbReference>
<dbReference type="OrthoDB" id="12789at10239"/>
<keyword evidence="3" id="KW-1185">Reference proteome</keyword>
<dbReference type="RefSeq" id="YP_009046733.1">
    <property type="nucleotide sequence ID" value="NC_024451.1"/>
</dbReference>
<evidence type="ECO:0000313" key="2">
    <source>
        <dbReference type="EMBL" id="CCV02491.1"/>
    </source>
</evidence>
<dbReference type="InterPro" id="IPR044038">
    <property type="entry name" value="dATP/dGTP_diPOhydrolase_N"/>
</dbReference>
<feature type="domain" description="dATP/dGTP diphosphohydrolase N-terminal" evidence="1">
    <location>
        <begin position="7"/>
        <end position="122"/>
    </location>
</feature>
<name>A0A068QKJ3_9VIRU</name>
<dbReference type="KEGG" id="vg:19738703"/>
<evidence type="ECO:0000259" key="1">
    <source>
        <dbReference type="Pfam" id="PF18909"/>
    </source>
</evidence>
<organism evidence="2 3">
    <name type="scientific">Armadillidium vulgare iridescent virus</name>
    <dbReference type="NCBI Taxonomy" id="72201"/>
    <lineage>
        <taxon>Viruses</taxon>
        <taxon>Varidnaviria</taxon>
        <taxon>Bamfordvirae</taxon>
        <taxon>Nucleocytoviricota</taxon>
        <taxon>Megaviricetes</taxon>
        <taxon>Pimascovirales</taxon>
        <taxon>Pimascovirales incertae sedis</taxon>
        <taxon>Iridoviridae</taxon>
        <taxon>Betairidovirinae</taxon>
        <taxon>Iridovirus</taxon>
        <taxon>Iridovirus armadillidium1</taxon>
        <taxon>Invertebrate iridescent virus 31</taxon>
    </lineage>
</organism>
<reference evidence="2 3" key="1">
    <citation type="journal article" date="2014" name="J. Gen. Virol.">
        <title>Genome sequence of a crustacean iridovirus, IIV31, isolated from the pill bug, Armadillidium vulgare.</title>
        <authorList>
            <person name="Piegu B."/>
            <person name="Guizard S."/>
            <person name="Yeping T."/>
            <person name="Cruaud C."/>
            <person name="Asgari S."/>
            <person name="Bideshi D.K."/>
            <person name="Federici B.A."/>
            <person name="Bigot Y."/>
        </authorList>
    </citation>
    <scope>NUCLEOTIDE SEQUENCE [LARGE SCALE GENOMIC DNA]</scope>
</reference>
<gene>
    <name evidence="2" type="primary">119R</name>
    <name evidence="2" type="ORF">IIV31_119R</name>
</gene>
<dbReference type="Pfam" id="PF18909">
    <property type="entry name" value="dGTP_diPhyd_N"/>
    <property type="match status" value="1"/>
</dbReference>
<sequence length="125" mass="14476">MENQETQLGKKGTKLARFDLIPPQTMIELAEHYGKGLEHYPERNWEKGYNWSKSYAAMLRHAHQFWSGSDFDSCDQKCRDGEDTVDNRACDQHTGSKHLIAVAWHALTLARFMDTHKNLDDRPSI</sequence>
<protein>
    <recommendedName>
        <fullName evidence="1">dATP/dGTP diphosphohydrolase N-terminal domain-containing protein</fullName>
    </recommendedName>
</protein>